<dbReference type="PATRIC" id="fig|29540.5.peg.1099"/>
<evidence type="ECO:0000256" key="3">
    <source>
        <dbReference type="ARBA" id="ARBA00022989"/>
    </source>
</evidence>
<accession>M0AZL2</accession>
<keyword evidence="9" id="KW-1185">Reference proteome</keyword>
<comment type="subcellular location">
    <subcellularLocation>
        <location evidence="1">Membrane</location>
        <topology evidence="1">Multi-pass membrane protein</topology>
    </subcellularLocation>
</comment>
<dbReference type="Pfam" id="PF05154">
    <property type="entry name" value="TM2"/>
    <property type="match status" value="1"/>
</dbReference>
<evidence type="ECO:0000256" key="1">
    <source>
        <dbReference type="ARBA" id="ARBA00004141"/>
    </source>
</evidence>
<feature type="domain" description="TM2" evidence="6">
    <location>
        <begin position="74"/>
        <end position="122"/>
    </location>
</feature>
<evidence type="ECO:0000313" key="8">
    <source>
        <dbReference type="EMBL" id="ELZ03408.1"/>
    </source>
</evidence>
<dbReference type="Proteomes" id="UP000011554">
    <property type="component" value="Unassembled WGS sequence"/>
</dbReference>
<dbReference type="InterPro" id="IPR025874">
    <property type="entry name" value="DZR"/>
</dbReference>
<keyword evidence="2 5" id="KW-0812">Transmembrane</keyword>
<evidence type="ECO:0008006" key="10">
    <source>
        <dbReference type="Google" id="ProtNLM"/>
    </source>
</evidence>
<sequence length="144" mass="15387">MKHCSNCGEQLDDGADVCPRCGVDQTTPLDGGPDRPGGEKYCVECGERIHAQAEICPECGVRQPSYRGSGVSSDRLAASILALLLGTLGAHKFYQGNVKLGVIYLCFFWTGIPGLLGIVEGILMLVADDIEYEEKYADGSLLGM</sequence>
<protein>
    <recommendedName>
        <fullName evidence="10">TM2 domain-containing protein</fullName>
    </recommendedName>
</protein>
<dbReference type="RefSeq" id="WP_006108094.1">
    <property type="nucleotide sequence ID" value="NZ_AOIO01000017.1"/>
</dbReference>
<proteinExistence type="predicted"/>
<comment type="caution">
    <text evidence="8">The sequence shown here is derived from an EMBL/GenBank/DDBJ whole genome shotgun (WGS) entry which is preliminary data.</text>
</comment>
<dbReference type="eggNOG" id="arCOG01917">
    <property type="taxonomic scope" value="Archaea"/>
</dbReference>
<keyword evidence="4 5" id="KW-0472">Membrane</keyword>
<dbReference type="Pfam" id="PF12773">
    <property type="entry name" value="DZR"/>
    <property type="match status" value="1"/>
</dbReference>
<keyword evidence="3 5" id="KW-1133">Transmembrane helix</keyword>
<dbReference type="GO" id="GO:0016020">
    <property type="term" value="C:membrane"/>
    <property type="evidence" value="ECO:0007669"/>
    <property type="project" value="UniProtKB-SubCell"/>
</dbReference>
<evidence type="ECO:0000313" key="9">
    <source>
        <dbReference type="Proteomes" id="UP000011554"/>
    </source>
</evidence>
<reference evidence="8 9" key="1">
    <citation type="journal article" date="2014" name="PLoS Genet.">
        <title>Phylogenetically driven sequencing of extremely halophilic archaea reveals strategies for static and dynamic osmo-response.</title>
        <authorList>
            <person name="Becker E.A."/>
            <person name="Seitzer P.M."/>
            <person name="Tritt A."/>
            <person name="Larsen D."/>
            <person name="Krusor M."/>
            <person name="Yao A.I."/>
            <person name="Wu D."/>
            <person name="Madern D."/>
            <person name="Eisen J.A."/>
            <person name="Darling A.E."/>
            <person name="Facciotti M.T."/>
        </authorList>
    </citation>
    <scope>NUCLEOTIDE SEQUENCE [LARGE SCALE GENOMIC DNA]</scope>
    <source>
        <strain evidence="8 9">DSM 12278</strain>
    </source>
</reference>
<dbReference type="EMBL" id="AOIO01000017">
    <property type="protein sequence ID" value="ELZ03408.1"/>
    <property type="molecule type" value="Genomic_DNA"/>
</dbReference>
<evidence type="ECO:0000259" key="7">
    <source>
        <dbReference type="Pfam" id="PF12773"/>
    </source>
</evidence>
<evidence type="ECO:0000256" key="2">
    <source>
        <dbReference type="ARBA" id="ARBA00022692"/>
    </source>
</evidence>
<organism evidence="8 9">
    <name type="scientific">Natrialba asiatica (strain ATCC 700177 / DSM 12278 / JCM 9576 / FERM P-10747 / NBRC 102637 / 172P1)</name>
    <dbReference type="NCBI Taxonomy" id="29540"/>
    <lineage>
        <taxon>Archaea</taxon>
        <taxon>Methanobacteriati</taxon>
        <taxon>Methanobacteriota</taxon>
        <taxon>Stenosarchaea group</taxon>
        <taxon>Halobacteria</taxon>
        <taxon>Halobacteriales</taxon>
        <taxon>Natrialbaceae</taxon>
        <taxon>Natrialba</taxon>
    </lineage>
</organism>
<evidence type="ECO:0000256" key="4">
    <source>
        <dbReference type="ARBA" id="ARBA00023136"/>
    </source>
</evidence>
<feature type="domain" description="DZANK-type" evidence="7">
    <location>
        <begin position="4"/>
        <end position="60"/>
    </location>
</feature>
<gene>
    <name evidence="8" type="ORF">C481_05415</name>
</gene>
<dbReference type="InterPro" id="IPR007829">
    <property type="entry name" value="TM2"/>
</dbReference>
<dbReference type="OrthoDB" id="64860at2157"/>
<evidence type="ECO:0000259" key="6">
    <source>
        <dbReference type="Pfam" id="PF05154"/>
    </source>
</evidence>
<name>M0AZL2_NATA1</name>
<dbReference type="STRING" id="29540.C481_05415"/>
<dbReference type="AlphaFoldDB" id="M0AZL2"/>
<feature type="transmembrane region" description="Helical" evidence="5">
    <location>
        <begin position="100"/>
        <end position="126"/>
    </location>
</feature>
<evidence type="ECO:0000256" key="5">
    <source>
        <dbReference type="SAM" id="Phobius"/>
    </source>
</evidence>